<dbReference type="Gene3D" id="2.60.120.290">
    <property type="entry name" value="Spermadhesin, CUB domain"/>
    <property type="match status" value="1"/>
</dbReference>
<dbReference type="SUPFAM" id="SSF49854">
    <property type="entry name" value="Spermadhesin, CUB domain"/>
    <property type="match status" value="1"/>
</dbReference>
<dbReference type="CDD" id="cd00041">
    <property type="entry name" value="CUB"/>
    <property type="match status" value="1"/>
</dbReference>
<proteinExistence type="predicted"/>
<dbReference type="InterPro" id="IPR035914">
    <property type="entry name" value="Sperma_CUB_dom_sf"/>
</dbReference>
<dbReference type="STRING" id="188477.A0A433U784"/>
<evidence type="ECO:0000256" key="3">
    <source>
        <dbReference type="SAM" id="SignalP"/>
    </source>
</evidence>
<organism evidence="5 6">
    <name type="scientific">Elysia chlorotica</name>
    <name type="common">Eastern emerald elysia</name>
    <name type="synonym">Sea slug</name>
    <dbReference type="NCBI Taxonomy" id="188477"/>
    <lineage>
        <taxon>Eukaryota</taxon>
        <taxon>Metazoa</taxon>
        <taxon>Spiralia</taxon>
        <taxon>Lophotrochozoa</taxon>
        <taxon>Mollusca</taxon>
        <taxon>Gastropoda</taxon>
        <taxon>Heterobranchia</taxon>
        <taxon>Euthyneura</taxon>
        <taxon>Panpulmonata</taxon>
        <taxon>Sacoglossa</taxon>
        <taxon>Placobranchoidea</taxon>
        <taxon>Plakobranchidae</taxon>
        <taxon>Elysia</taxon>
    </lineage>
</organism>
<dbReference type="Pfam" id="PF00431">
    <property type="entry name" value="CUB"/>
    <property type="match status" value="1"/>
</dbReference>
<evidence type="ECO:0000256" key="1">
    <source>
        <dbReference type="ARBA" id="ARBA00023157"/>
    </source>
</evidence>
<dbReference type="AlphaFoldDB" id="A0A433U784"/>
<dbReference type="PROSITE" id="PS01180">
    <property type="entry name" value="CUB"/>
    <property type="match status" value="1"/>
</dbReference>
<evidence type="ECO:0000259" key="4">
    <source>
        <dbReference type="PROSITE" id="PS01180"/>
    </source>
</evidence>
<evidence type="ECO:0000313" key="5">
    <source>
        <dbReference type="EMBL" id="RUS89654.1"/>
    </source>
</evidence>
<feature type="non-terminal residue" evidence="5">
    <location>
        <position position="163"/>
    </location>
</feature>
<evidence type="ECO:0000256" key="2">
    <source>
        <dbReference type="PROSITE-ProRule" id="PRU00059"/>
    </source>
</evidence>
<comment type="caution">
    <text evidence="5">The sequence shown here is derived from an EMBL/GenBank/DDBJ whole genome shotgun (WGS) entry which is preliminary data.</text>
</comment>
<dbReference type="PANTHER" id="PTHR24652">
    <property type="entry name" value="LOW-DENSITY LIPOPROTEIN RECEPTOR CLASS A DOMAIN-CONTAINING PROTEIN 2"/>
    <property type="match status" value="1"/>
</dbReference>
<reference evidence="5 6" key="1">
    <citation type="submission" date="2019-01" db="EMBL/GenBank/DDBJ databases">
        <title>A draft genome assembly of the solar-powered sea slug Elysia chlorotica.</title>
        <authorList>
            <person name="Cai H."/>
            <person name="Li Q."/>
            <person name="Fang X."/>
            <person name="Li J."/>
            <person name="Curtis N.E."/>
            <person name="Altenburger A."/>
            <person name="Shibata T."/>
            <person name="Feng M."/>
            <person name="Maeda T."/>
            <person name="Schwartz J.A."/>
            <person name="Shigenobu S."/>
            <person name="Lundholm N."/>
            <person name="Nishiyama T."/>
            <person name="Yang H."/>
            <person name="Hasebe M."/>
            <person name="Li S."/>
            <person name="Pierce S.K."/>
            <person name="Wang J."/>
        </authorList>
    </citation>
    <scope>NUCLEOTIDE SEQUENCE [LARGE SCALE GENOMIC DNA]</scope>
    <source>
        <strain evidence="5">EC2010</strain>
        <tissue evidence="5">Whole organism of an adult</tissue>
    </source>
</reference>
<dbReference type="InterPro" id="IPR042333">
    <property type="entry name" value="LRAD2/Mig-13-like"/>
</dbReference>
<dbReference type="SMART" id="SM00042">
    <property type="entry name" value="CUB"/>
    <property type="match status" value="1"/>
</dbReference>
<keyword evidence="6" id="KW-1185">Reference proteome</keyword>
<dbReference type="Proteomes" id="UP000271974">
    <property type="component" value="Unassembled WGS sequence"/>
</dbReference>
<dbReference type="EMBL" id="RQTK01000050">
    <property type="protein sequence ID" value="RUS89654.1"/>
    <property type="molecule type" value="Genomic_DNA"/>
</dbReference>
<dbReference type="InterPro" id="IPR000859">
    <property type="entry name" value="CUB_dom"/>
</dbReference>
<comment type="caution">
    <text evidence="2">Lacks conserved residue(s) required for the propagation of feature annotation.</text>
</comment>
<feature type="domain" description="CUB" evidence="4">
    <location>
        <begin position="38"/>
        <end position="161"/>
    </location>
</feature>
<sequence>MKRISTFSNTIFSLVLLILNVFPVWTEKTFFDIMDRQCGKTILLTSLPTKSLVLVLTEQTEYAPLFDWYVTVTVPEGARISLGFLEMDIRSFGACPGDFLTIIDSQQITEDSFHFQDPSMRRYCGAQTPQSLTSTGNNITIRFVSDHIISGRGFSLLLTAFHE</sequence>
<evidence type="ECO:0000313" key="6">
    <source>
        <dbReference type="Proteomes" id="UP000271974"/>
    </source>
</evidence>
<dbReference type="PANTHER" id="PTHR24652:SF69">
    <property type="entry name" value="CUB DOMAIN-CONTAINING PROTEIN"/>
    <property type="match status" value="1"/>
</dbReference>
<name>A0A433U784_ELYCH</name>
<accession>A0A433U784</accession>
<feature type="signal peptide" evidence="3">
    <location>
        <begin position="1"/>
        <end position="26"/>
    </location>
</feature>
<feature type="chain" id="PRO_5019510105" description="CUB domain-containing protein" evidence="3">
    <location>
        <begin position="27"/>
        <end position="163"/>
    </location>
</feature>
<dbReference type="OrthoDB" id="10001685at2759"/>
<protein>
    <recommendedName>
        <fullName evidence="4">CUB domain-containing protein</fullName>
    </recommendedName>
</protein>
<keyword evidence="3" id="KW-0732">Signal</keyword>
<keyword evidence="1" id="KW-1015">Disulfide bond</keyword>
<gene>
    <name evidence="5" type="ORF">EGW08_002575</name>
</gene>